<comment type="caution">
    <text evidence="2">The sequence shown here is derived from an EMBL/GenBank/DDBJ whole genome shotgun (WGS) entry which is preliminary data.</text>
</comment>
<accession>A0A7J6PDW6</accession>
<keyword evidence="1" id="KW-0812">Transmembrane</keyword>
<name>A0A7J6PDW6_PEROL</name>
<feature type="transmembrane region" description="Helical" evidence="1">
    <location>
        <begin position="63"/>
        <end position="88"/>
    </location>
</feature>
<dbReference type="EMBL" id="JABANP010000036">
    <property type="protein sequence ID" value="KAF4694127.1"/>
    <property type="molecule type" value="Genomic_DNA"/>
</dbReference>
<reference evidence="2 3" key="1">
    <citation type="submission" date="2020-04" db="EMBL/GenBank/DDBJ databases">
        <title>Perkinsus olseni comparative genomics.</title>
        <authorList>
            <person name="Bogema D.R."/>
        </authorList>
    </citation>
    <scope>NUCLEOTIDE SEQUENCE [LARGE SCALE GENOMIC DNA]</scope>
    <source>
        <strain evidence="2">00978-12</strain>
    </source>
</reference>
<protein>
    <submittedName>
        <fullName evidence="2">Uncharacterized protein</fullName>
    </submittedName>
</protein>
<dbReference type="AlphaFoldDB" id="A0A7J6PDW6"/>
<evidence type="ECO:0000256" key="1">
    <source>
        <dbReference type="SAM" id="Phobius"/>
    </source>
</evidence>
<keyword evidence="1" id="KW-1133">Transmembrane helix</keyword>
<dbReference type="Proteomes" id="UP000541610">
    <property type="component" value="Unassembled WGS sequence"/>
</dbReference>
<evidence type="ECO:0000313" key="2">
    <source>
        <dbReference type="EMBL" id="KAF4694127.1"/>
    </source>
</evidence>
<organism evidence="2 3">
    <name type="scientific">Perkinsus olseni</name>
    <name type="common">Perkinsus atlanticus</name>
    <dbReference type="NCBI Taxonomy" id="32597"/>
    <lineage>
        <taxon>Eukaryota</taxon>
        <taxon>Sar</taxon>
        <taxon>Alveolata</taxon>
        <taxon>Perkinsozoa</taxon>
        <taxon>Perkinsea</taxon>
        <taxon>Perkinsida</taxon>
        <taxon>Perkinsidae</taxon>
        <taxon>Perkinsus</taxon>
    </lineage>
</organism>
<sequence length="160" mass="17987">MRRSFMARSVSIIQHLLPAAEEPHQTRDELERTVAAVNIQRMWRRKLYRFDRRTLISRLELEISLHVLGTRLVVLLCFLILIALSIYLTTPTAAKVGLLQKYALQSSTLPEALGDFGPTKRLAEGRVARIEVLVGLLSGGHDPESSVVSVLRFKPNAAFL</sequence>
<keyword evidence="1" id="KW-0472">Membrane</keyword>
<evidence type="ECO:0000313" key="3">
    <source>
        <dbReference type="Proteomes" id="UP000541610"/>
    </source>
</evidence>
<gene>
    <name evidence="2" type="ORF">FOZ60_008932</name>
</gene>
<proteinExistence type="predicted"/>